<dbReference type="InterPro" id="IPR010488">
    <property type="entry name" value="Zeta_toxin_domain"/>
</dbReference>
<feature type="domain" description="Zeta toxin" evidence="3">
    <location>
        <begin position="5"/>
        <end position="145"/>
    </location>
</feature>
<dbReference type="Gene3D" id="3.40.50.300">
    <property type="entry name" value="P-loop containing nucleotide triphosphate hydrolases"/>
    <property type="match status" value="1"/>
</dbReference>
<dbReference type="InterPro" id="IPR027417">
    <property type="entry name" value="P-loop_NTPase"/>
</dbReference>
<gene>
    <name evidence="4" type="ORF">GCM10023149_20660</name>
</gene>
<dbReference type="PANTHER" id="PTHR39206">
    <property type="entry name" value="SLL8004 PROTEIN"/>
    <property type="match status" value="1"/>
</dbReference>
<sequence length="216" mass="24311">MLHFTVIAGPNGAGKSTFSAHFSRPGTLIFDPDKEKARIEKAYPDISEEAVQTAITRKYDGYELRAIGDKKHLTVETNLRNAFLGERAVWFREEAKYNTRLIFMMLPDIESSMDRVNLRVKQKGHFVDSDNIKQNFEMSRENLLSTAGMFNEVMLVCAASAYGIISRPELLLTIKNQRISEMAATIPDWAADVVSGVIKLATAVGDDTSYNRKRSR</sequence>
<dbReference type="RefSeq" id="WP_345210980.1">
    <property type="nucleotide sequence ID" value="NZ_BAABFT010000004.1"/>
</dbReference>
<dbReference type="Proteomes" id="UP001500582">
    <property type="component" value="Unassembled WGS sequence"/>
</dbReference>
<evidence type="ECO:0000259" key="3">
    <source>
        <dbReference type="Pfam" id="PF06414"/>
    </source>
</evidence>
<comment type="caution">
    <text evidence="4">The sequence shown here is derived from an EMBL/GenBank/DDBJ whole genome shotgun (WGS) entry which is preliminary data.</text>
</comment>
<dbReference type="SUPFAM" id="SSF52540">
    <property type="entry name" value="P-loop containing nucleoside triphosphate hydrolases"/>
    <property type="match status" value="1"/>
</dbReference>
<name>A0ABP8GB49_9SPHI</name>
<dbReference type="EMBL" id="BAABFT010000004">
    <property type="protein sequence ID" value="GAA4321055.1"/>
    <property type="molecule type" value="Genomic_DNA"/>
</dbReference>
<keyword evidence="5" id="KW-1185">Reference proteome</keyword>
<dbReference type="Pfam" id="PF06414">
    <property type="entry name" value="Zeta_toxin"/>
    <property type="match status" value="1"/>
</dbReference>
<evidence type="ECO:0000256" key="2">
    <source>
        <dbReference type="ARBA" id="ARBA00022840"/>
    </source>
</evidence>
<proteinExistence type="predicted"/>
<evidence type="ECO:0000256" key="1">
    <source>
        <dbReference type="ARBA" id="ARBA00022741"/>
    </source>
</evidence>
<keyword evidence="2" id="KW-0067">ATP-binding</keyword>
<keyword evidence="1" id="KW-0547">Nucleotide-binding</keyword>
<reference evidence="5" key="1">
    <citation type="journal article" date="2019" name="Int. J. Syst. Evol. Microbiol.">
        <title>The Global Catalogue of Microorganisms (GCM) 10K type strain sequencing project: providing services to taxonomists for standard genome sequencing and annotation.</title>
        <authorList>
            <consortium name="The Broad Institute Genomics Platform"/>
            <consortium name="The Broad Institute Genome Sequencing Center for Infectious Disease"/>
            <person name="Wu L."/>
            <person name="Ma J."/>
        </authorList>
    </citation>
    <scope>NUCLEOTIDE SEQUENCE [LARGE SCALE GENOMIC DNA]</scope>
    <source>
        <strain evidence="5">JCM 17705</strain>
    </source>
</reference>
<protein>
    <recommendedName>
        <fullName evidence="3">Zeta toxin domain-containing protein</fullName>
    </recommendedName>
</protein>
<evidence type="ECO:0000313" key="5">
    <source>
        <dbReference type="Proteomes" id="UP001500582"/>
    </source>
</evidence>
<accession>A0ABP8GB49</accession>
<dbReference type="PANTHER" id="PTHR39206:SF1">
    <property type="entry name" value="SLL8004 PROTEIN"/>
    <property type="match status" value="1"/>
</dbReference>
<organism evidence="4 5">
    <name type="scientific">Mucilaginibacter gynuensis</name>
    <dbReference type="NCBI Taxonomy" id="1302236"/>
    <lineage>
        <taxon>Bacteria</taxon>
        <taxon>Pseudomonadati</taxon>
        <taxon>Bacteroidota</taxon>
        <taxon>Sphingobacteriia</taxon>
        <taxon>Sphingobacteriales</taxon>
        <taxon>Sphingobacteriaceae</taxon>
        <taxon>Mucilaginibacter</taxon>
    </lineage>
</organism>
<evidence type="ECO:0000313" key="4">
    <source>
        <dbReference type="EMBL" id="GAA4321055.1"/>
    </source>
</evidence>